<organism evidence="2 3">
    <name type="scientific">Actinoplanes nipponensis</name>
    <dbReference type="NCBI Taxonomy" id="135950"/>
    <lineage>
        <taxon>Bacteria</taxon>
        <taxon>Bacillati</taxon>
        <taxon>Actinomycetota</taxon>
        <taxon>Actinomycetes</taxon>
        <taxon>Micromonosporales</taxon>
        <taxon>Micromonosporaceae</taxon>
        <taxon>Actinoplanes</taxon>
    </lineage>
</organism>
<dbReference type="AlphaFoldDB" id="A0A919MGR5"/>
<dbReference type="PANTHER" id="PTHR43162:SF1">
    <property type="entry name" value="PRESTALK A DIFFERENTIATION PROTEIN A"/>
    <property type="match status" value="1"/>
</dbReference>
<reference evidence="2" key="1">
    <citation type="submission" date="2021-01" db="EMBL/GenBank/DDBJ databases">
        <title>Whole genome shotgun sequence of Actinoplanes nipponensis NBRC 14063.</title>
        <authorList>
            <person name="Komaki H."/>
            <person name="Tamura T."/>
        </authorList>
    </citation>
    <scope>NUCLEOTIDE SEQUENCE</scope>
    <source>
        <strain evidence="2">NBRC 14063</strain>
    </source>
</reference>
<feature type="domain" description="NmrA-like" evidence="1">
    <location>
        <begin position="9"/>
        <end position="227"/>
    </location>
</feature>
<dbReference type="InterPro" id="IPR036291">
    <property type="entry name" value="NAD(P)-bd_dom_sf"/>
</dbReference>
<gene>
    <name evidence="2" type="ORF">Ani05nite_24080</name>
</gene>
<dbReference type="Pfam" id="PF05368">
    <property type="entry name" value="NmrA"/>
    <property type="match status" value="1"/>
</dbReference>
<dbReference type="Proteomes" id="UP000647172">
    <property type="component" value="Unassembled WGS sequence"/>
</dbReference>
<keyword evidence="3" id="KW-1185">Reference proteome</keyword>
<evidence type="ECO:0000313" key="3">
    <source>
        <dbReference type="Proteomes" id="UP000647172"/>
    </source>
</evidence>
<comment type="caution">
    <text evidence="2">The sequence shown here is derived from an EMBL/GenBank/DDBJ whole genome shotgun (WGS) entry which is preliminary data.</text>
</comment>
<dbReference type="InterPro" id="IPR051604">
    <property type="entry name" value="Ergot_Alk_Oxidoreductase"/>
</dbReference>
<dbReference type="SUPFAM" id="SSF51735">
    <property type="entry name" value="NAD(P)-binding Rossmann-fold domains"/>
    <property type="match status" value="1"/>
</dbReference>
<dbReference type="Gene3D" id="3.40.50.720">
    <property type="entry name" value="NAD(P)-binding Rossmann-like Domain"/>
    <property type="match status" value="1"/>
</dbReference>
<name>A0A919MGR5_9ACTN</name>
<accession>A0A919MGR5</accession>
<dbReference type="PANTHER" id="PTHR43162">
    <property type="match status" value="1"/>
</dbReference>
<dbReference type="EMBL" id="BOMQ01000027">
    <property type="protein sequence ID" value="GIE48874.1"/>
    <property type="molecule type" value="Genomic_DNA"/>
</dbReference>
<dbReference type="InterPro" id="IPR008030">
    <property type="entry name" value="NmrA-like"/>
</dbReference>
<evidence type="ECO:0000259" key="1">
    <source>
        <dbReference type="Pfam" id="PF05368"/>
    </source>
</evidence>
<dbReference type="RefSeq" id="WP_203767916.1">
    <property type="nucleotide sequence ID" value="NZ_BAAAYJ010000105.1"/>
</dbReference>
<sequence length="292" mass="31007">MTNTGASRPILVTGATGNVGGAVARSLLGAGLPVRVAGTDVDRLRALFPPAEPVHLDLRRPGTFPAAVAGAGGLFLVRPPAIARVGPTLNALLDTAARAGAGPVVFASVTGADTNRVVPHHRVETHLRASGQAWTILRPGFFAQNLADAYREDIRSGDRIYVPAGSGRAAFIDVRDIGDVAAVVFRDPGAHRDTAYTLTGPEALSFAEVAALLSDNLGRRIRYQPASIPGYLRHLRRRRLPLLQCVVQTLLHAGLRRGQAAPVDPTLGRLLGRPPRTMAQYVSDQRGLWMSP</sequence>
<evidence type="ECO:0000313" key="2">
    <source>
        <dbReference type="EMBL" id="GIE48874.1"/>
    </source>
</evidence>
<protein>
    <submittedName>
        <fullName evidence="2">NmrA family transcriptional regulator</fullName>
    </submittedName>
</protein>
<proteinExistence type="predicted"/>
<dbReference type="Gene3D" id="3.90.25.10">
    <property type="entry name" value="UDP-galactose 4-epimerase, domain 1"/>
    <property type="match status" value="1"/>
</dbReference>